<organism evidence="6 7">
    <name type="scientific">Puccinia triticina</name>
    <dbReference type="NCBI Taxonomy" id="208348"/>
    <lineage>
        <taxon>Eukaryota</taxon>
        <taxon>Fungi</taxon>
        <taxon>Dikarya</taxon>
        <taxon>Basidiomycota</taxon>
        <taxon>Pucciniomycotina</taxon>
        <taxon>Pucciniomycetes</taxon>
        <taxon>Pucciniales</taxon>
        <taxon>Pucciniaceae</taxon>
        <taxon>Puccinia</taxon>
    </lineage>
</organism>
<evidence type="ECO:0000256" key="4">
    <source>
        <dbReference type="ARBA" id="ARBA00023136"/>
    </source>
</evidence>
<dbReference type="PANTHER" id="PTHR31162:SF0">
    <property type="entry name" value="MALIC ACID TRANSPORT PROTEIN"/>
    <property type="match status" value="1"/>
</dbReference>
<evidence type="ECO:0000313" key="6">
    <source>
        <dbReference type="EMBL" id="WAQ84450.1"/>
    </source>
</evidence>
<evidence type="ECO:0000256" key="1">
    <source>
        <dbReference type="ARBA" id="ARBA00004141"/>
    </source>
</evidence>
<dbReference type="InterPro" id="IPR004695">
    <property type="entry name" value="SLAC1/Mae1/Ssu1/TehA"/>
</dbReference>
<evidence type="ECO:0000256" key="5">
    <source>
        <dbReference type="SAM" id="Phobius"/>
    </source>
</evidence>
<dbReference type="GeneID" id="77809830"/>
<dbReference type="InterPro" id="IPR030185">
    <property type="entry name" value="Mae1"/>
</dbReference>
<feature type="transmembrane region" description="Helical" evidence="5">
    <location>
        <begin position="201"/>
        <end position="226"/>
    </location>
</feature>
<dbReference type="Proteomes" id="UP001164743">
    <property type="component" value="Chromosome 5A"/>
</dbReference>
<dbReference type="InterPro" id="IPR038665">
    <property type="entry name" value="Voltage-dep_anion_channel_sf"/>
</dbReference>
<keyword evidence="7" id="KW-1185">Reference proteome</keyword>
<evidence type="ECO:0000256" key="2">
    <source>
        <dbReference type="ARBA" id="ARBA00022692"/>
    </source>
</evidence>
<keyword evidence="3 5" id="KW-1133">Transmembrane helix</keyword>
<comment type="subcellular location">
    <subcellularLocation>
        <location evidence="1">Membrane</location>
        <topology evidence="1">Multi-pass membrane protein</topology>
    </subcellularLocation>
</comment>
<sequence length="330" mass="36861">MTADNPQSLGSRAHQRMSRINRRISVLPVPTVSNFSKRIHGITWQAYPVGLGKFMPISHRTHQLLIMVCFSRSSGPISQAVQKGSARSKQELLYTNLRTSFCNHYRWNCQLCPLDIVSGKFIFCDRVGITADELIVFFWIYVTVAIIVAFTVLTIWFSSPRNPTAAMTPAWAFPVFPLLLTGVVTFNVLRIVPLTDPRAVSIFVTGLFMFGAGAFMCIFYLAIFLLRIMTTGFLDGHQANGAFIAAGPPVRPSFCSSHWSYTNLDGSVYLISYYHRFLQGFSALVLFNMGKIASKLFPIHSLISPNAGEIVFGELLCLSQVIFFSSEDQN</sequence>
<protein>
    <submittedName>
        <fullName evidence="6">Uncharacterized protein</fullName>
    </submittedName>
</protein>
<keyword evidence="4 5" id="KW-0472">Membrane</keyword>
<dbReference type="RefSeq" id="XP_053020005.1">
    <property type="nucleotide sequence ID" value="XM_053168946.1"/>
</dbReference>
<evidence type="ECO:0000256" key="3">
    <source>
        <dbReference type="ARBA" id="ARBA00022989"/>
    </source>
</evidence>
<proteinExistence type="predicted"/>
<dbReference type="PANTHER" id="PTHR31162">
    <property type="entry name" value="MALIC ACID TRANSPORT PROTEIN-RELATED"/>
    <property type="match status" value="1"/>
</dbReference>
<dbReference type="EMBL" id="CP110425">
    <property type="protein sequence ID" value="WAQ84450.1"/>
    <property type="molecule type" value="Genomic_DNA"/>
</dbReference>
<feature type="transmembrane region" description="Helical" evidence="5">
    <location>
        <begin position="136"/>
        <end position="158"/>
    </location>
</feature>
<accession>A0ABY7CI68</accession>
<feature type="transmembrane region" description="Helical" evidence="5">
    <location>
        <begin position="170"/>
        <end position="189"/>
    </location>
</feature>
<name>A0ABY7CI68_9BASI</name>
<keyword evidence="2 5" id="KW-0812">Transmembrane</keyword>
<dbReference type="Gene3D" id="1.50.10.150">
    <property type="entry name" value="Voltage-dependent anion channel"/>
    <property type="match status" value="1"/>
</dbReference>
<evidence type="ECO:0000313" key="7">
    <source>
        <dbReference type="Proteomes" id="UP001164743"/>
    </source>
</evidence>
<dbReference type="Pfam" id="PF03595">
    <property type="entry name" value="SLAC1"/>
    <property type="match status" value="1"/>
</dbReference>
<gene>
    <name evidence="6" type="ORF">PtA15_5A20</name>
</gene>
<reference evidence="6" key="1">
    <citation type="submission" date="2022-10" db="EMBL/GenBank/DDBJ databases">
        <title>Puccinia triticina Genome sequencing and assembly.</title>
        <authorList>
            <person name="Li C."/>
        </authorList>
    </citation>
    <scope>NUCLEOTIDE SEQUENCE</scope>
    <source>
        <strain evidence="6">Pt15</strain>
    </source>
</reference>